<proteinExistence type="predicted"/>
<dbReference type="PRINTS" id="PR00778">
    <property type="entry name" value="HTHARSR"/>
</dbReference>
<dbReference type="RefSeq" id="WP_021065247.1">
    <property type="nucleotide sequence ID" value="NZ_CP183077.1"/>
</dbReference>
<evidence type="ECO:0000256" key="3">
    <source>
        <dbReference type="ARBA" id="ARBA00023163"/>
    </source>
</evidence>
<dbReference type="Gene3D" id="1.10.10.10">
    <property type="entry name" value="Winged helix-like DNA-binding domain superfamily/Winged helix DNA-binding domain"/>
    <property type="match status" value="1"/>
</dbReference>
<protein>
    <submittedName>
        <fullName evidence="6">Metalloregulator ArsR/SmtB family transcription factor</fullName>
    </submittedName>
</protein>
<evidence type="ECO:0000256" key="2">
    <source>
        <dbReference type="ARBA" id="ARBA00023125"/>
    </source>
</evidence>
<dbReference type="InterPro" id="IPR001845">
    <property type="entry name" value="HTH_ArsR_DNA-bd_dom"/>
</dbReference>
<evidence type="ECO:0000256" key="4">
    <source>
        <dbReference type="ARBA" id="ARBA00043263"/>
    </source>
</evidence>
<evidence type="ECO:0000259" key="5">
    <source>
        <dbReference type="PROSITE" id="PS50987"/>
    </source>
</evidence>
<keyword evidence="1" id="KW-0805">Transcription regulation</keyword>
<dbReference type="NCBIfam" id="NF033788">
    <property type="entry name" value="HTH_metalloreg"/>
    <property type="match status" value="1"/>
</dbReference>
<evidence type="ECO:0000256" key="1">
    <source>
        <dbReference type="ARBA" id="ARBA00023015"/>
    </source>
</evidence>
<dbReference type="PROSITE" id="PS50987">
    <property type="entry name" value="HTH_ARSR_2"/>
    <property type="match status" value="1"/>
</dbReference>
<gene>
    <name evidence="6" type="ORF">QR695_11165</name>
</gene>
<dbReference type="SMART" id="SM00418">
    <property type="entry name" value="HTH_ARSR"/>
    <property type="match status" value="1"/>
</dbReference>
<reference evidence="6 7" key="1">
    <citation type="submission" date="2023-06" db="EMBL/GenBank/DDBJ databases">
        <title>Influencing factors and mechanism of Cr(VI) reduction by facultative anaerobic Exiguobacterium sp. PY14.</title>
        <authorList>
            <person name="Zou L."/>
        </authorList>
    </citation>
    <scope>NUCLEOTIDE SEQUENCE [LARGE SCALE GENOMIC DNA]</scope>
    <source>
        <strain evidence="6 7">PY14</strain>
    </source>
</reference>
<dbReference type="Pfam" id="PF01022">
    <property type="entry name" value="HTH_5"/>
    <property type="match status" value="1"/>
</dbReference>
<comment type="caution">
    <text evidence="6">The sequence shown here is derived from an EMBL/GenBank/DDBJ whole genome shotgun (WGS) entry which is preliminary data.</text>
</comment>
<dbReference type="InterPro" id="IPR036388">
    <property type="entry name" value="WH-like_DNA-bd_sf"/>
</dbReference>
<dbReference type="Proteomes" id="UP001230807">
    <property type="component" value="Unassembled WGS sequence"/>
</dbReference>
<dbReference type="CDD" id="cd00090">
    <property type="entry name" value="HTH_ARSR"/>
    <property type="match status" value="1"/>
</dbReference>
<name>A0ABT7MQV3_9BACL</name>
<feature type="domain" description="HTH arsR-type" evidence="5">
    <location>
        <begin position="23"/>
        <end position="118"/>
    </location>
</feature>
<dbReference type="InterPro" id="IPR051011">
    <property type="entry name" value="Metal_resp_trans_reg"/>
</dbReference>
<evidence type="ECO:0000313" key="6">
    <source>
        <dbReference type="EMBL" id="MDL5377564.1"/>
    </source>
</evidence>
<keyword evidence="2" id="KW-0238">DNA-binding</keyword>
<keyword evidence="4" id="KW-0105">Cadmium resistance</keyword>
<dbReference type="SUPFAM" id="SSF46785">
    <property type="entry name" value="Winged helix' DNA-binding domain"/>
    <property type="match status" value="1"/>
</dbReference>
<dbReference type="InterPro" id="IPR018334">
    <property type="entry name" value="ArsR_HTH"/>
</dbReference>
<dbReference type="InterPro" id="IPR011991">
    <property type="entry name" value="ArsR-like_HTH"/>
</dbReference>
<dbReference type="PROSITE" id="PS00846">
    <property type="entry name" value="HTH_ARSR_1"/>
    <property type="match status" value="1"/>
</dbReference>
<dbReference type="PANTHER" id="PTHR43132">
    <property type="entry name" value="ARSENICAL RESISTANCE OPERON REPRESSOR ARSR-RELATED"/>
    <property type="match status" value="1"/>
</dbReference>
<dbReference type="EMBL" id="JASWER010000008">
    <property type="protein sequence ID" value="MDL5377564.1"/>
    <property type="molecule type" value="Genomic_DNA"/>
</dbReference>
<dbReference type="InterPro" id="IPR036390">
    <property type="entry name" value="WH_DNA-bd_sf"/>
</dbReference>
<evidence type="ECO:0000313" key="7">
    <source>
        <dbReference type="Proteomes" id="UP001230807"/>
    </source>
</evidence>
<dbReference type="PANTHER" id="PTHR43132:SF6">
    <property type="entry name" value="HTH-TYPE TRANSCRIPTIONAL REPRESSOR CZRA"/>
    <property type="match status" value="1"/>
</dbReference>
<organism evidence="6 7">
    <name type="scientific">Exiguobacterium mexicanum</name>
    <dbReference type="NCBI Taxonomy" id="340146"/>
    <lineage>
        <taxon>Bacteria</taxon>
        <taxon>Bacillati</taxon>
        <taxon>Bacillota</taxon>
        <taxon>Bacilli</taxon>
        <taxon>Bacillales</taxon>
        <taxon>Bacillales Family XII. Incertae Sedis</taxon>
        <taxon>Exiguobacterium</taxon>
    </lineage>
</organism>
<accession>A0ABT7MQV3</accession>
<sequence length="124" mass="13827">MKAPQCETIAIQNEDVGVLQQALTDLDATRVSRLFKAFADPTRLKVLYVLTLEAELCVCDVAAVIKHSNATASHHLRTLLEQGLVKYRKDGKVVYYSLDDDHVRLLVEIAMAHSAEQDETESDT</sequence>
<keyword evidence="3" id="KW-0804">Transcription</keyword>
<keyword evidence="7" id="KW-1185">Reference proteome</keyword>